<gene>
    <name evidence="1" type="ORF">J2S03_000904</name>
</gene>
<name>A0ABT9XFL0_9BACL</name>
<protein>
    <recommendedName>
        <fullName evidence="3">Sensory rhodopsin transducer</fullName>
    </recommendedName>
</protein>
<evidence type="ECO:0000313" key="1">
    <source>
        <dbReference type="EMBL" id="MDQ0189088.1"/>
    </source>
</evidence>
<dbReference type="Pfam" id="PF07100">
    <property type="entry name" value="ASRT"/>
    <property type="match status" value="1"/>
</dbReference>
<comment type="caution">
    <text evidence="1">The sequence shown here is derived from an EMBL/GenBank/DDBJ whole genome shotgun (WGS) entry which is preliminary data.</text>
</comment>
<dbReference type="EMBL" id="JAUSTP010000004">
    <property type="protein sequence ID" value="MDQ0189088.1"/>
    <property type="molecule type" value="Genomic_DNA"/>
</dbReference>
<evidence type="ECO:0008006" key="3">
    <source>
        <dbReference type="Google" id="ProtNLM"/>
    </source>
</evidence>
<sequence>MFGKHRWVIPDGYLPAKSTGDQTSHETVSVLNLTTKEALLRITIYFEDRDPITGLQVRCGGERTRHIRLDEISTADGETIPRGVPYAIVMDSDVPVIVQHSRLDTSQEALALFTTMAYSE</sequence>
<organism evidence="1 2">
    <name type="scientific">Alicyclobacillus cycloheptanicus</name>
    <dbReference type="NCBI Taxonomy" id="1457"/>
    <lineage>
        <taxon>Bacteria</taxon>
        <taxon>Bacillati</taxon>
        <taxon>Bacillota</taxon>
        <taxon>Bacilli</taxon>
        <taxon>Bacillales</taxon>
        <taxon>Alicyclobacillaceae</taxon>
        <taxon>Alicyclobacillus</taxon>
    </lineage>
</organism>
<accession>A0ABT9XFL0</accession>
<reference evidence="1 2" key="1">
    <citation type="submission" date="2023-07" db="EMBL/GenBank/DDBJ databases">
        <title>Genomic Encyclopedia of Type Strains, Phase IV (KMG-IV): sequencing the most valuable type-strain genomes for metagenomic binning, comparative biology and taxonomic classification.</title>
        <authorList>
            <person name="Goeker M."/>
        </authorList>
    </citation>
    <scope>NUCLEOTIDE SEQUENCE [LARGE SCALE GENOMIC DNA]</scope>
    <source>
        <strain evidence="1 2">DSM 4006</strain>
    </source>
</reference>
<evidence type="ECO:0000313" key="2">
    <source>
        <dbReference type="Proteomes" id="UP001232973"/>
    </source>
</evidence>
<dbReference type="RefSeq" id="WP_274454880.1">
    <property type="nucleotide sequence ID" value="NZ_CP067097.1"/>
</dbReference>
<dbReference type="SUPFAM" id="SSF89232">
    <property type="entry name" value="Hypothetical protein TM1070"/>
    <property type="match status" value="1"/>
</dbReference>
<dbReference type="Gene3D" id="2.60.290.11">
    <property type="entry name" value="TM1070-like"/>
    <property type="match status" value="1"/>
</dbReference>
<dbReference type="InterPro" id="IPR009794">
    <property type="entry name" value="ASRT"/>
</dbReference>
<proteinExistence type="predicted"/>
<keyword evidence="2" id="KW-1185">Reference proteome</keyword>
<dbReference type="InterPro" id="IPR036698">
    <property type="entry name" value="TM1070-like_sf"/>
</dbReference>
<dbReference type="Proteomes" id="UP001232973">
    <property type="component" value="Unassembled WGS sequence"/>
</dbReference>
<dbReference type="PIRSF" id="PIRSF008711">
    <property type="entry name" value="UCP008711"/>
    <property type="match status" value="1"/>
</dbReference>